<dbReference type="Proteomes" id="UP000270342">
    <property type="component" value="Unassembled WGS sequence"/>
</dbReference>
<dbReference type="PANTHER" id="PTHR32309">
    <property type="entry name" value="TYROSINE-PROTEIN KINASE"/>
    <property type="match status" value="1"/>
</dbReference>
<dbReference type="GO" id="GO:0005886">
    <property type="term" value="C:plasma membrane"/>
    <property type="evidence" value="ECO:0007669"/>
    <property type="project" value="TreeGrafter"/>
</dbReference>
<keyword evidence="3" id="KW-1185">Reference proteome</keyword>
<protein>
    <recommendedName>
        <fullName evidence="4">WcbD</fullName>
    </recommendedName>
</protein>
<dbReference type="AlphaFoldDB" id="A0A494XI26"/>
<proteinExistence type="predicted"/>
<evidence type="ECO:0008006" key="4">
    <source>
        <dbReference type="Google" id="ProtNLM"/>
    </source>
</evidence>
<feature type="transmembrane region" description="Helical" evidence="1">
    <location>
        <begin position="359"/>
        <end position="380"/>
    </location>
</feature>
<dbReference type="EMBL" id="RBZU01000012">
    <property type="protein sequence ID" value="RKP47734.1"/>
    <property type="molecule type" value="Genomic_DNA"/>
</dbReference>
<dbReference type="GO" id="GO:0004713">
    <property type="term" value="F:protein tyrosine kinase activity"/>
    <property type="evidence" value="ECO:0007669"/>
    <property type="project" value="TreeGrafter"/>
</dbReference>
<evidence type="ECO:0000256" key="1">
    <source>
        <dbReference type="SAM" id="Phobius"/>
    </source>
</evidence>
<accession>A0A494XI26</accession>
<comment type="caution">
    <text evidence="2">The sequence shown here is derived from an EMBL/GenBank/DDBJ whole genome shotgun (WGS) entry which is preliminary data.</text>
</comment>
<dbReference type="PANTHER" id="PTHR32309:SF13">
    <property type="entry name" value="FERRIC ENTEROBACTIN TRANSPORT PROTEIN FEPE"/>
    <property type="match status" value="1"/>
</dbReference>
<dbReference type="InterPro" id="IPR050445">
    <property type="entry name" value="Bact_polysacc_biosynth/exp"/>
</dbReference>
<keyword evidence="1" id="KW-1133">Transmembrane helix</keyword>
<reference evidence="2 3" key="1">
    <citation type="submission" date="2018-10" db="EMBL/GenBank/DDBJ databases">
        <title>Robbsia sp. DHC34, isolated from soil.</title>
        <authorList>
            <person name="Gao Z.-H."/>
            <person name="Qiu L.-H."/>
        </authorList>
    </citation>
    <scope>NUCLEOTIDE SEQUENCE [LARGE SCALE GENOMIC DNA]</scope>
    <source>
        <strain evidence="2 3">DHC34</strain>
    </source>
</reference>
<sequence length="385" mass="42462">MEHTTGSVTAAGPSTGNSHGIVTRLRRINRLFAVTVLVPTIASVLYYGLIASDVYVSESRFVVRSPQKQAQASVMGALLQGTGFSRTQDDTYPVIDYIQSRDALRELDRGHFIVDEYSKRGDFISRFHTRFDDSFEALFKYYVRNIVSADLDATTGITTLQVRAYTADDAARLNDTLLGMSERLINRMNARAAVDAIQFAQHEVDLAAAQAKDAAAALAAYRNTNLVFDPERQSALQLQQVTGLQTQLFEAQTELTQLQSISPQNPQIPVLKTNIDTLQRQIQAATGHVSGDSGSLSQKAAAYARLQLESQFADKQLATAMTGLDTARAEADRQQLYLERLVQPNTPDIAIEPRRLRGILSVFVLSLIAWGSISLLLASVREHRD</sequence>
<dbReference type="OrthoDB" id="5497849at2"/>
<organism evidence="2 3">
    <name type="scientific">Pararobbsia silviterrae</name>
    <dbReference type="NCBI Taxonomy" id="1792498"/>
    <lineage>
        <taxon>Bacteria</taxon>
        <taxon>Pseudomonadati</taxon>
        <taxon>Pseudomonadota</taxon>
        <taxon>Betaproteobacteria</taxon>
        <taxon>Burkholderiales</taxon>
        <taxon>Burkholderiaceae</taxon>
        <taxon>Pararobbsia</taxon>
    </lineage>
</organism>
<dbReference type="RefSeq" id="WP_121089550.1">
    <property type="nucleotide sequence ID" value="NZ_RBZU01000012.1"/>
</dbReference>
<evidence type="ECO:0000313" key="2">
    <source>
        <dbReference type="EMBL" id="RKP47734.1"/>
    </source>
</evidence>
<keyword evidence="1" id="KW-0812">Transmembrane</keyword>
<evidence type="ECO:0000313" key="3">
    <source>
        <dbReference type="Proteomes" id="UP000270342"/>
    </source>
</evidence>
<name>A0A494XI26_9BURK</name>
<keyword evidence="1" id="KW-0472">Membrane</keyword>
<feature type="transmembrane region" description="Helical" evidence="1">
    <location>
        <begin position="31"/>
        <end position="50"/>
    </location>
</feature>
<gene>
    <name evidence="2" type="ORF">D7S86_22480</name>
</gene>